<name>A0A194XFN1_MOLSC</name>
<proteinExistence type="predicted"/>
<feature type="transmembrane region" description="Helical" evidence="6">
    <location>
        <begin position="379"/>
        <end position="400"/>
    </location>
</feature>
<dbReference type="GO" id="GO:0022857">
    <property type="term" value="F:transmembrane transporter activity"/>
    <property type="evidence" value="ECO:0007669"/>
    <property type="project" value="InterPro"/>
</dbReference>
<feature type="transmembrane region" description="Helical" evidence="6">
    <location>
        <begin position="234"/>
        <end position="256"/>
    </location>
</feature>
<keyword evidence="5 6" id="KW-0472">Membrane</keyword>
<dbReference type="InParanoid" id="A0A194XFN1"/>
<evidence type="ECO:0000256" key="2">
    <source>
        <dbReference type="ARBA" id="ARBA00022448"/>
    </source>
</evidence>
<dbReference type="AlphaFoldDB" id="A0A194XFN1"/>
<dbReference type="OrthoDB" id="1935484at2759"/>
<evidence type="ECO:0000256" key="1">
    <source>
        <dbReference type="ARBA" id="ARBA00004141"/>
    </source>
</evidence>
<feature type="transmembrane region" description="Helical" evidence="6">
    <location>
        <begin position="166"/>
        <end position="189"/>
    </location>
</feature>
<evidence type="ECO:0000256" key="6">
    <source>
        <dbReference type="SAM" id="Phobius"/>
    </source>
</evidence>
<evidence type="ECO:0000256" key="3">
    <source>
        <dbReference type="ARBA" id="ARBA00022692"/>
    </source>
</evidence>
<dbReference type="Gene3D" id="1.20.1250.20">
    <property type="entry name" value="MFS general substrate transporter like domains"/>
    <property type="match status" value="1"/>
</dbReference>
<accession>A0A194XFN1</accession>
<dbReference type="GeneID" id="28827260"/>
<dbReference type="GO" id="GO:0016020">
    <property type="term" value="C:membrane"/>
    <property type="evidence" value="ECO:0007669"/>
    <property type="project" value="UniProtKB-SubCell"/>
</dbReference>
<evidence type="ECO:0000256" key="4">
    <source>
        <dbReference type="ARBA" id="ARBA00022989"/>
    </source>
</evidence>
<dbReference type="EMBL" id="KQ947412">
    <property type="protein sequence ID" value="KUJ19005.1"/>
    <property type="molecule type" value="Genomic_DNA"/>
</dbReference>
<feature type="transmembrane region" description="Helical" evidence="6">
    <location>
        <begin position="201"/>
        <end position="222"/>
    </location>
</feature>
<dbReference type="InterPro" id="IPR011701">
    <property type="entry name" value="MFS"/>
</dbReference>
<keyword evidence="2" id="KW-0813">Transport</keyword>
<dbReference type="FunCoup" id="A0A194XFN1">
    <property type="interactions" value="71"/>
</dbReference>
<dbReference type="KEGG" id="psco:LY89DRAFT_706539"/>
<keyword evidence="3 6" id="KW-0812">Transmembrane</keyword>
<feature type="transmembrane region" description="Helical" evidence="6">
    <location>
        <begin position="480"/>
        <end position="499"/>
    </location>
</feature>
<dbReference type="Proteomes" id="UP000070700">
    <property type="component" value="Unassembled WGS sequence"/>
</dbReference>
<dbReference type="PANTHER" id="PTHR43791">
    <property type="entry name" value="PERMEASE-RELATED"/>
    <property type="match status" value="1"/>
</dbReference>
<evidence type="ECO:0000313" key="8">
    <source>
        <dbReference type="Proteomes" id="UP000070700"/>
    </source>
</evidence>
<organism evidence="7 8">
    <name type="scientific">Mollisia scopiformis</name>
    <name type="common">Conifer needle endophyte fungus</name>
    <name type="synonym">Phialocephala scopiformis</name>
    <dbReference type="NCBI Taxonomy" id="149040"/>
    <lineage>
        <taxon>Eukaryota</taxon>
        <taxon>Fungi</taxon>
        <taxon>Dikarya</taxon>
        <taxon>Ascomycota</taxon>
        <taxon>Pezizomycotina</taxon>
        <taxon>Leotiomycetes</taxon>
        <taxon>Helotiales</taxon>
        <taxon>Mollisiaceae</taxon>
        <taxon>Mollisia</taxon>
    </lineage>
</organism>
<dbReference type="SUPFAM" id="SSF103473">
    <property type="entry name" value="MFS general substrate transporter"/>
    <property type="match status" value="1"/>
</dbReference>
<dbReference type="FunFam" id="1.20.1250.20:FF:000247">
    <property type="entry name" value="MFS general substrate transporter"/>
    <property type="match status" value="1"/>
</dbReference>
<protein>
    <submittedName>
        <fullName evidence="7">MFS general substrate transporter</fullName>
    </submittedName>
</protein>
<evidence type="ECO:0000256" key="5">
    <source>
        <dbReference type="ARBA" id="ARBA00023136"/>
    </source>
</evidence>
<reference evidence="7 8" key="1">
    <citation type="submission" date="2015-10" db="EMBL/GenBank/DDBJ databases">
        <title>Full genome of DAOMC 229536 Phialocephala scopiformis, a fungal endophyte of spruce producing the potent anti-insectan compound rugulosin.</title>
        <authorList>
            <consortium name="DOE Joint Genome Institute"/>
            <person name="Walker A.K."/>
            <person name="Frasz S.L."/>
            <person name="Seifert K.A."/>
            <person name="Miller J.D."/>
            <person name="Mondo S.J."/>
            <person name="Labutti K."/>
            <person name="Lipzen A."/>
            <person name="Dockter R."/>
            <person name="Kennedy M."/>
            <person name="Grigoriev I.V."/>
            <person name="Spatafora J.W."/>
        </authorList>
    </citation>
    <scope>NUCLEOTIDE SEQUENCE [LARGE SCALE GENOMIC DNA]</scope>
    <source>
        <strain evidence="7 8">CBS 120377</strain>
    </source>
</reference>
<feature type="transmembrane region" description="Helical" evidence="6">
    <location>
        <begin position="439"/>
        <end position="460"/>
    </location>
</feature>
<keyword evidence="4 6" id="KW-1133">Transmembrane helix</keyword>
<dbReference type="FunFam" id="1.20.1250.20:FF:000106">
    <property type="entry name" value="MFS transporter, putative"/>
    <property type="match status" value="1"/>
</dbReference>
<keyword evidence="8" id="KW-1185">Reference proteome</keyword>
<evidence type="ECO:0000313" key="7">
    <source>
        <dbReference type="EMBL" id="KUJ19005.1"/>
    </source>
</evidence>
<comment type="subcellular location">
    <subcellularLocation>
        <location evidence="1">Membrane</location>
        <topology evidence="1">Multi-pass membrane protein</topology>
    </subcellularLocation>
</comment>
<dbReference type="PANTHER" id="PTHR43791:SF29">
    <property type="entry name" value="MAJOR FACILITATOR SUPERFAMILY (MFS) PROFILE DOMAIN-CONTAINING PROTEIN"/>
    <property type="match status" value="1"/>
</dbReference>
<sequence length="537" mass="61390">MVPTWTKAPPMQAVSEIEDIGEQNTENPFLDQEVAQHWAEVYEKSKYEGRHVFEPTMTWEKDEEKKLVRKLDWHVCLWACIMYFAVQLDRGNLSQAVSDNLLKDLHMNTNAYNYGNMIFAGSFLASEIPSQLIAKRIGPDKWIPVQVICWSIAAASQSAITGKKGFLALRCILGLLEGGFTAEVILWLSYFYTSHELPIRLSFFFTGMSATSIIASLWAYGILHMRGVLGWAGWRWLFLIEGLMTLVAGLASIFMMRASPVQTKTLFQPKGWLNERETRIAINRLLRDDPSKGDMNNRQAISFRGLWNAACDYNLWPLYALGVVAHIPTSPPSKYLTLTLKHLGFSTYNTNLLTIPHSVGHITTMLLLTWFSERVNQRAFVAMLQPLWTLPCILALRFWTGAQKAKDPWQTYALMTVLLSYPYCQAIIVGWCSKNSNNVATRSMSAVFFSMCVQVGSILADNIYREDDKPKYHRGNRNLIIINLLVLVLFLFAKGYYVFQNKKRDKIWHAMTAEEQVKYTVETKVTGAKRLDFRFAH</sequence>
<dbReference type="InterPro" id="IPR036259">
    <property type="entry name" value="MFS_trans_sf"/>
</dbReference>
<feature type="transmembrane region" description="Helical" evidence="6">
    <location>
        <begin position="412"/>
        <end position="432"/>
    </location>
</feature>
<gene>
    <name evidence="7" type="ORF">LY89DRAFT_706539</name>
</gene>
<dbReference type="RefSeq" id="XP_018073360.1">
    <property type="nucleotide sequence ID" value="XM_018217534.1"/>
</dbReference>
<dbReference type="Pfam" id="PF07690">
    <property type="entry name" value="MFS_1"/>
    <property type="match status" value="1"/>
</dbReference>